<name>A0A168PYQ3_ABSGL</name>
<organism evidence="2">
    <name type="scientific">Absidia glauca</name>
    <name type="common">Pin mould</name>
    <dbReference type="NCBI Taxonomy" id="4829"/>
    <lineage>
        <taxon>Eukaryota</taxon>
        <taxon>Fungi</taxon>
        <taxon>Fungi incertae sedis</taxon>
        <taxon>Mucoromycota</taxon>
        <taxon>Mucoromycotina</taxon>
        <taxon>Mucoromycetes</taxon>
        <taxon>Mucorales</taxon>
        <taxon>Cunninghamellaceae</taxon>
        <taxon>Absidia</taxon>
    </lineage>
</organism>
<feature type="compositionally biased region" description="Low complexity" evidence="1">
    <location>
        <begin position="72"/>
        <end position="83"/>
    </location>
</feature>
<dbReference type="InParanoid" id="A0A168PYQ3"/>
<reference evidence="2" key="1">
    <citation type="submission" date="2016-04" db="EMBL/GenBank/DDBJ databases">
        <authorList>
            <person name="Evans L.H."/>
            <person name="Alamgir A."/>
            <person name="Owens N."/>
            <person name="Weber N.D."/>
            <person name="Virtaneva K."/>
            <person name="Barbian K."/>
            <person name="Babar A."/>
            <person name="Rosenke K."/>
        </authorList>
    </citation>
    <scope>NUCLEOTIDE SEQUENCE [LARGE SCALE GENOMIC DNA]</scope>
    <source>
        <strain evidence="2">CBS 101.48</strain>
    </source>
</reference>
<dbReference type="AlphaFoldDB" id="A0A168PYQ3"/>
<evidence type="ECO:0000313" key="2">
    <source>
        <dbReference type="EMBL" id="SAM03204.1"/>
    </source>
</evidence>
<gene>
    <name evidence="2" type="primary">ABSGL_09022.1 scaffold 10666</name>
</gene>
<feature type="region of interest" description="Disordered" evidence="1">
    <location>
        <begin position="62"/>
        <end position="99"/>
    </location>
</feature>
<feature type="compositionally biased region" description="Polar residues" evidence="1">
    <location>
        <begin position="90"/>
        <end position="99"/>
    </location>
</feature>
<proteinExistence type="predicted"/>
<evidence type="ECO:0000313" key="3">
    <source>
        <dbReference type="Proteomes" id="UP000078561"/>
    </source>
</evidence>
<protein>
    <submittedName>
        <fullName evidence="2">Uncharacterized protein</fullName>
    </submittedName>
</protein>
<dbReference type="Proteomes" id="UP000078561">
    <property type="component" value="Unassembled WGS sequence"/>
</dbReference>
<keyword evidence="3" id="KW-1185">Reference proteome</keyword>
<evidence type="ECO:0000256" key="1">
    <source>
        <dbReference type="SAM" id="MobiDB-lite"/>
    </source>
</evidence>
<dbReference type="EMBL" id="LT554066">
    <property type="protein sequence ID" value="SAM03204.1"/>
    <property type="molecule type" value="Genomic_DNA"/>
</dbReference>
<accession>A0A168PYQ3</accession>
<sequence length="99" mass="11747">MDLFILWEHQGDDERKRRRKKLGPNDRNVVLVDQVRPDWQDQFNLKKTNPHSNDSTEWITVQQQRRNRRRLSGSMSGSGTTRRIIVRPAMQSSLTSRTM</sequence>